<gene>
    <name evidence="2" type="ORF">CDAR_433111</name>
</gene>
<name>A0AAV4QH16_9ARAC</name>
<evidence type="ECO:0000256" key="1">
    <source>
        <dbReference type="SAM" id="MobiDB-lite"/>
    </source>
</evidence>
<feature type="region of interest" description="Disordered" evidence="1">
    <location>
        <begin position="29"/>
        <end position="48"/>
    </location>
</feature>
<sequence>MSRFSFLDTQLFSENGNGCISETLGHFPVSSNSRSEELSQPRRPPPLAHLTTRRCSITHTLPLPRLEIQKTPHLSVPVLENSTSTEESLFLSLSYALLTLPL</sequence>
<proteinExistence type="predicted"/>
<keyword evidence="3" id="KW-1185">Reference proteome</keyword>
<comment type="caution">
    <text evidence="2">The sequence shown here is derived from an EMBL/GenBank/DDBJ whole genome shotgun (WGS) entry which is preliminary data.</text>
</comment>
<dbReference type="Proteomes" id="UP001054837">
    <property type="component" value="Unassembled WGS sequence"/>
</dbReference>
<dbReference type="AlphaFoldDB" id="A0AAV4QH16"/>
<dbReference type="EMBL" id="BPLQ01004536">
    <property type="protein sequence ID" value="GIY08602.1"/>
    <property type="molecule type" value="Genomic_DNA"/>
</dbReference>
<accession>A0AAV4QH16</accession>
<evidence type="ECO:0000313" key="3">
    <source>
        <dbReference type="Proteomes" id="UP001054837"/>
    </source>
</evidence>
<protein>
    <submittedName>
        <fullName evidence="2">Uncharacterized protein</fullName>
    </submittedName>
</protein>
<evidence type="ECO:0000313" key="2">
    <source>
        <dbReference type="EMBL" id="GIY08602.1"/>
    </source>
</evidence>
<organism evidence="2 3">
    <name type="scientific">Caerostris darwini</name>
    <dbReference type="NCBI Taxonomy" id="1538125"/>
    <lineage>
        <taxon>Eukaryota</taxon>
        <taxon>Metazoa</taxon>
        <taxon>Ecdysozoa</taxon>
        <taxon>Arthropoda</taxon>
        <taxon>Chelicerata</taxon>
        <taxon>Arachnida</taxon>
        <taxon>Araneae</taxon>
        <taxon>Araneomorphae</taxon>
        <taxon>Entelegynae</taxon>
        <taxon>Araneoidea</taxon>
        <taxon>Araneidae</taxon>
        <taxon>Caerostris</taxon>
    </lineage>
</organism>
<reference evidence="2 3" key="1">
    <citation type="submission" date="2021-06" db="EMBL/GenBank/DDBJ databases">
        <title>Caerostris darwini draft genome.</title>
        <authorList>
            <person name="Kono N."/>
            <person name="Arakawa K."/>
        </authorList>
    </citation>
    <scope>NUCLEOTIDE SEQUENCE [LARGE SCALE GENOMIC DNA]</scope>
</reference>